<keyword evidence="2" id="KW-1185">Reference proteome</keyword>
<dbReference type="EMBL" id="JAZGQL010000005">
    <property type="protein sequence ID" value="MEE6306682.1"/>
    <property type="molecule type" value="Genomic_DNA"/>
</dbReference>
<accession>A0ABU7S9Q8</accession>
<evidence type="ECO:0000313" key="2">
    <source>
        <dbReference type="Proteomes" id="UP001339911"/>
    </source>
</evidence>
<sequence>MDIRQVRATISQGGQAAKDGIDLMQEVQARIEQARTSAAATAHDSAHVEIEAGLGKLKEATKESSRVVALLHSGASVADEYASKL</sequence>
<comment type="caution">
    <text evidence="1">The sequence shown here is derived from an EMBL/GenBank/DDBJ whole genome shotgun (WGS) entry which is preliminary data.</text>
</comment>
<proteinExistence type="predicted"/>
<organism evidence="1 2">
    <name type="scientific">Plantactinospora veratri</name>
    <dbReference type="NCBI Taxonomy" id="1436122"/>
    <lineage>
        <taxon>Bacteria</taxon>
        <taxon>Bacillati</taxon>
        <taxon>Actinomycetota</taxon>
        <taxon>Actinomycetes</taxon>
        <taxon>Micromonosporales</taxon>
        <taxon>Micromonosporaceae</taxon>
        <taxon>Plantactinospora</taxon>
    </lineage>
</organism>
<evidence type="ECO:0000313" key="1">
    <source>
        <dbReference type="EMBL" id="MEE6306682.1"/>
    </source>
</evidence>
<name>A0ABU7S9Q8_9ACTN</name>
<reference evidence="1 2" key="1">
    <citation type="submission" date="2024-01" db="EMBL/GenBank/DDBJ databases">
        <title>Genome insights into Plantactinospora veratri sp. nov.</title>
        <authorList>
            <person name="Wang L."/>
        </authorList>
    </citation>
    <scope>NUCLEOTIDE SEQUENCE [LARGE SCALE GENOMIC DNA]</scope>
    <source>
        <strain evidence="1 2">NEAU-FHS4</strain>
    </source>
</reference>
<dbReference type="RefSeq" id="WP_331207020.1">
    <property type="nucleotide sequence ID" value="NZ_JAZGQL010000005.1"/>
</dbReference>
<protein>
    <submittedName>
        <fullName evidence="1">Uncharacterized protein</fullName>
    </submittedName>
</protein>
<gene>
    <name evidence="1" type="ORF">V1634_07575</name>
</gene>
<dbReference type="Proteomes" id="UP001339911">
    <property type="component" value="Unassembled WGS sequence"/>
</dbReference>